<dbReference type="Proteomes" id="UP000789833">
    <property type="component" value="Unassembled WGS sequence"/>
</dbReference>
<evidence type="ECO:0000256" key="2">
    <source>
        <dbReference type="ARBA" id="ARBA00022801"/>
    </source>
</evidence>
<accession>A0ABM8YH88</accession>
<dbReference type="PANTHER" id="PTHR43736">
    <property type="entry name" value="ADP-RIBOSE PYROPHOSPHATASE"/>
    <property type="match status" value="1"/>
</dbReference>
<dbReference type="CDD" id="cd02883">
    <property type="entry name" value="NUDIX_Hydrolase"/>
    <property type="match status" value="1"/>
</dbReference>
<keyword evidence="6" id="KW-1185">Reference proteome</keyword>
<dbReference type="EC" id="3.6.1.22" evidence="5"/>
<dbReference type="InterPro" id="IPR000086">
    <property type="entry name" value="NUDIX_hydrolase_dom"/>
</dbReference>
<dbReference type="SUPFAM" id="SSF55811">
    <property type="entry name" value="Nudix"/>
    <property type="match status" value="1"/>
</dbReference>
<dbReference type="InterPro" id="IPR015797">
    <property type="entry name" value="NUDIX_hydrolase-like_dom_sf"/>
</dbReference>
<sequence>MKRVDVAYVLLFDEMKEKVLMVKNKGSNGSYFTLPGGAVEAGETLQQAAVREVREETGLDVNIHDVFTIQEAFFEDRGHHVIFFLFTGSISGGKINISMPDEIEDVTWMKVDEAESYIYLTNQPINFSEKISTVPYLLRKKTS</sequence>
<evidence type="ECO:0000313" key="5">
    <source>
        <dbReference type="EMBL" id="CAG9619243.1"/>
    </source>
</evidence>
<dbReference type="EMBL" id="CAKJTJ010000001">
    <property type="protein sequence ID" value="CAG9619243.1"/>
    <property type="molecule type" value="Genomic_DNA"/>
</dbReference>
<dbReference type="InterPro" id="IPR020084">
    <property type="entry name" value="NUDIX_hydrolase_CS"/>
</dbReference>
<organism evidence="5 6">
    <name type="scientific">Sutcliffiella rhizosphaerae</name>
    <dbReference type="NCBI Taxonomy" id="2880967"/>
    <lineage>
        <taxon>Bacteria</taxon>
        <taxon>Bacillati</taxon>
        <taxon>Bacillota</taxon>
        <taxon>Bacilli</taxon>
        <taxon>Bacillales</taxon>
        <taxon>Bacillaceae</taxon>
        <taxon>Sutcliffiella</taxon>
    </lineage>
</organism>
<dbReference type="Gene3D" id="3.90.79.10">
    <property type="entry name" value="Nucleoside Triphosphate Pyrophosphohydrolase"/>
    <property type="match status" value="1"/>
</dbReference>
<dbReference type="RefSeq" id="WP_230499198.1">
    <property type="nucleotide sequence ID" value="NZ_CAKJTJ010000001.1"/>
</dbReference>
<dbReference type="Pfam" id="PF00293">
    <property type="entry name" value="NUDIX"/>
    <property type="match status" value="1"/>
</dbReference>
<comment type="caution">
    <text evidence="5">The sequence shown here is derived from an EMBL/GenBank/DDBJ whole genome shotgun (WGS) entry which is preliminary data.</text>
</comment>
<reference evidence="5 6" key="1">
    <citation type="submission" date="2021-10" db="EMBL/GenBank/DDBJ databases">
        <authorList>
            <person name="Criscuolo A."/>
        </authorList>
    </citation>
    <scope>NUCLEOTIDE SEQUENCE [LARGE SCALE GENOMIC DNA]</scope>
    <source>
        <strain evidence="6">CIP 111883</strain>
    </source>
</reference>
<dbReference type="PANTHER" id="PTHR43736:SF1">
    <property type="entry name" value="DIHYDRONEOPTERIN TRIPHOSPHATE DIPHOSPHATASE"/>
    <property type="match status" value="1"/>
</dbReference>
<feature type="domain" description="Nudix hydrolase" evidence="4">
    <location>
        <begin position="2"/>
        <end position="133"/>
    </location>
</feature>
<dbReference type="GO" id="GO:0016787">
    <property type="term" value="F:hydrolase activity"/>
    <property type="evidence" value="ECO:0007669"/>
    <property type="project" value="UniProtKB-KW"/>
</dbReference>
<evidence type="ECO:0000256" key="1">
    <source>
        <dbReference type="ARBA" id="ARBA00005582"/>
    </source>
</evidence>
<evidence type="ECO:0000313" key="6">
    <source>
        <dbReference type="Proteomes" id="UP000789833"/>
    </source>
</evidence>
<protein>
    <submittedName>
        <fullName evidence="5">NADH pyrophosphatase</fullName>
        <ecNumber evidence="5">3.6.1.22</ecNumber>
    </submittedName>
</protein>
<gene>
    <name evidence="5" type="primary">nudC_1</name>
    <name evidence="5" type="ORF">BACCIP111883_00010</name>
</gene>
<name>A0ABM8YH88_9BACI</name>
<evidence type="ECO:0000259" key="4">
    <source>
        <dbReference type="PROSITE" id="PS51462"/>
    </source>
</evidence>
<keyword evidence="2 3" id="KW-0378">Hydrolase</keyword>
<evidence type="ECO:0000256" key="3">
    <source>
        <dbReference type="RuleBase" id="RU003476"/>
    </source>
</evidence>
<comment type="similarity">
    <text evidence="1 3">Belongs to the Nudix hydrolase family.</text>
</comment>
<dbReference type="PROSITE" id="PS51462">
    <property type="entry name" value="NUDIX"/>
    <property type="match status" value="1"/>
</dbReference>
<dbReference type="PRINTS" id="PR00502">
    <property type="entry name" value="NUDIXFAMILY"/>
</dbReference>
<proteinExistence type="inferred from homology"/>
<dbReference type="InterPro" id="IPR020476">
    <property type="entry name" value="Nudix_hydrolase"/>
</dbReference>
<dbReference type="PROSITE" id="PS00893">
    <property type="entry name" value="NUDIX_BOX"/>
    <property type="match status" value="1"/>
</dbReference>